<gene>
    <name evidence="2" type="ORF">DesU5LDRAFT_0051</name>
</gene>
<name>I2Q7L9_9BACT</name>
<sequence>MRRKPSVFVVCETAAQVRFLADLAAGPEGRTERLTIVAVTPLAFELAREAGLTVRALEDFCAWERLCAAGDHNNALADALCAAADAVLATTVPNHPHRELVSFEAFFHPIKGLLDSLIGRLLPLLGALRSLRPARVACFAAPPYAVAGPELLDKPSAGLTTRLLPLAAQALKFETCILDGGDDPELAAPPPPPPPLRPQGPEISLEQALVELGRSLDDLPPSAPPPGPVLFAEPGLDGFLSGVIETWQTAEWGSVRSPWELLAWNGDLSGVRKAAEVAAIAVGRAVWEGMAASPRVRELLHLEGVDLFSLAEPQLRLLARDHLPLLFVQAAQADRTLAGQRGAVLVLGGMVFKHHVLARAAARHGATVVSCHKGGYLGFSCLPMHERYEFAEADYYACNGSGAARTFQSPPPQAHWRAGRKRGRPVPLGGAWLEDMVRQRTGTRPTLDPADPRPTVVYIMSAFLGDNTYLGYVFQPDFWLQRLQFEMVKFFEGFPDIRFLFKPPLWDRYPQILGSLEKFLDRRRPKNVSILAPNAPLRNILDRYHAFVVDTPSTPLLELAASDRPFLAYLDRRFFKVVHEAAKALTKRAPLARNRKELFCLMETFFRERPWERPMPVDDTFLNLFGTGDPGATRRTAAFLRSLATPAQSRRTTQNILEASPASANNAL</sequence>
<proteinExistence type="predicted"/>
<protein>
    <submittedName>
        <fullName evidence="2">Uncharacterized protein</fullName>
    </submittedName>
</protein>
<dbReference type="eggNOG" id="ENOG503483D">
    <property type="taxonomic scope" value="Bacteria"/>
</dbReference>
<organism evidence="2">
    <name type="scientific">Desulfovibrio sp. U5L</name>
    <dbReference type="NCBI Taxonomy" id="596152"/>
    <lineage>
        <taxon>Bacteria</taxon>
        <taxon>Pseudomonadati</taxon>
        <taxon>Thermodesulfobacteriota</taxon>
        <taxon>Desulfovibrionia</taxon>
        <taxon>Desulfovibrionales</taxon>
        <taxon>Desulfovibrionaceae</taxon>
        <taxon>Desulfovibrio</taxon>
    </lineage>
</organism>
<feature type="compositionally biased region" description="Pro residues" evidence="1">
    <location>
        <begin position="187"/>
        <end position="198"/>
    </location>
</feature>
<dbReference type="AlphaFoldDB" id="I2Q7L9"/>
<dbReference type="EMBL" id="JH600067">
    <property type="protein sequence ID" value="EIG55775.1"/>
    <property type="molecule type" value="Genomic_DNA"/>
</dbReference>
<evidence type="ECO:0000313" key="2">
    <source>
        <dbReference type="EMBL" id="EIG55775.1"/>
    </source>
</evidence>
<feature type="region of interest" description="Disordered" evidence="1">
    <location>
        <begin position="182"/>
        <end position="201"/>
    </location>
</feature>
<accession>I2Q7L9</accession>
<dbReference type="HOGENOM" id="CLU_410909_0_0_7"/>
<dbReference type="STRING" id="596152.DesU5LDRAFT_0051"/>
<evidence type="ECO:0000256" key="1">
    <source>
        <dbReference type="SAM" id="MobiDB-lite"/>
    </source>
</evidence>
<reference evidence="2" key="1">
    <citation type="submission" date="2011-11" db="EMBL/GenBank/DDBJ databases">
        <title>Improved High-Quality Draft sequence of Desulfovibrio sp. U5L.</title>
        <authorList>
            <consortium name="US DOE Joint Genome Institute"/>
            <person name="Lucas S."/>
            <person name="Han J."/>
            <person name="Lapidus A."/>
            <person name="Cheng J.-F."/>
            <person name="Goodwin L."/>
            <person name="Pitluck S."/>
            <person name="Peters L."/>
            <person name="Ovchinnikova G."/>
            <person name="Held B."/>
            <person name="Detter J.C."/>
            <person name="Han C."/>
            <person name="Tapia R."/>
            <person name="Land M."/>
            <person name="Hauser L."/>
            <person name="Kyrpides N."/>
            <person name="Ivanova N."/>
            <person name="Pagani I."/>
            <person name="Gabster J."/>
            <person name="Walker C."/>
            <person name="Stolyar S."/>
            <person name="Stahl D."/>
            <person name="Arkin A."/>
            <person name="Dehal P."/>
            <person name="Hazen T."/>
            <person name="Woyke T."/>
        </authorList>
    </citation>
    <scope>NUCLEOTIDE SEQUENCE [LARGE SCALE GENOMIC DNA]</scope>
    <source>
        <strain evidence="2">U5L</strain>
    </source>
</reference>